<reference evidence="8 9" key="1">
    <citation type="submission" date="2019-11" db="EMBL/GenBank/DDBJ databases">
        <authorList>
            <person name="Cao P."/>
        </authorList>
    </citation>
    <scope>NUCLEOTIDE SEQUENCE [LARGE SCALE GENOMIC DNA]</scope>
    <source>
        <strain evidence="8 9">NEAU-AAG5</strain>
    </source>
</reference>
<dbReference type="PANTHER" id="PTHR10629:SF52">
    <property type="entry name" value="DNA (CYTOSINE-5)-METHYLTRANSFERASE 1"/>
    <property type="match status" value="1"/>
</dbReference>
<name>A0A7K1L2A8_9ACTN</name>
<comment type="caution">
    <text evidence="8">The sequence shown here is derived from an EMBL/GenBank/DDBJ whole genome shotgun (WGS) entry which is preliminary data.</text>
</comment>
<dbReference type="GO" id="GO:0032259">
    <property type="term" value="P:methylation"/>
    <property type="evidence" value="ECO:0007669"/>
    <property type="project" value="UniProtKB-KW"/>
</dbReference>
<dbReference type="InterPro" id="IPR018117">
    <property type="entry name" value="C5_DNA_meth_AS"/>
</dbReference>
<evidence type="ECO:0000256" key="5">
    <source>
        <dbReference type="PROSITE-ProRule" id="PRU01016"/>
    </source>
</evidence>
<dbReference type="InterPro" id="IPR050390">
    <property type="entry name" value="C5-Methyltransferase"/>
</dbReference>
<evidence type="ECO:0000313" key="8">
    <source>
        <dbReference type="EMBL" id="MUN38542.1"/>
    </source>
</evidence>
<dbReference type="PANTHER" id="PTHR10629">
    <property type="entry name" value="CYTOSINE-SPECIFIC METHYLTRANSFERASE"/>
    <property type="match status" value="1"/>
</dbReference>
<evidence type="ECO:0000256" key="6">
    <source>
        <dbReference type="RuleBase" id="RU000416"/>
    </source>
</evidence>
<dbReference type="Proteomes" id="UP000432015">
    <property type="component" value="Unassembled WGS sequence"/>
</dbReference>
<keyword evidence="2 5" id="KW-0808">Transferase</keyword>
<dbReference type="PROSITE" id="PS51679">
    <property type="entry name" value="SAM_MT_C5"/>
    <property type="match status" value="1"/>
</dbReference>
<dbReference type="InterPro" id="IPR001525">
    <property type="entry name" value="C5_MeTfrase"/>
</dbReference>
<evidence type="ECO:0000256" key="7">
    <source>
        <dbReference type="RuleBase" id="RU000417"/>
    </source>
</evidence>
<dbReference type="SUPFAM" id="SSF53335">
    <property type="entry name" value="S-adenosyl-L-methionine-dependent methyltransferases"/>
    <property type="match status" value="1"/>
</dbReference>
<evidence type="ECO:0000256" key="1">
    <source>
        <dbReference type="ARBA" id="ARBA00022603"/>
    </source>
</evidence>
<comment type="similarity">
    <text evidence="5 6">Belongs to the class I-like SAM-binding methyltransferase superfamily. C5-methyltransferase family.</text>
</comment>
<dbReference type="GO" id="GO:0009307">
    <property type="term" value="P:DNA restriction-modification system"/>
    <property type="evidence" value="ECO:0007669"/>
    <property type="project" value="UniProtKB-KW"/>
</dbReference>
<dbReference type="PROSITE" id="PS00095">
    <property type="entry name" value="C5_MTASE_2"/>
    <property type="match status" value="1"/>
</dbReference>
<evidence type="ECO:0000256" key="4">
    <source>
        <dbReference type="ARBA" id="ARBA00022747"/>
    </source>
</evidence>
<organism evidence="8 9">
    <name type="scientific">Actinomadura litoris</name>
    <dbReference type="NCBI Taxonomy" id="2678616"/>
    <lineage>
        <taxon>Bacteria</taxon>
        <taxon>Bacillati</taxon>
        <taxon>Actinomycetota</taxon>
        <taxon>Actinomycetes</taxon>
        <taxon>Streptosporangiales</taxon>
        <taxon>Thermomonosporaceae</taxon>
        <taxon>Actinomadura</taxon>
    </lineage>
</organism>
<sequence>MTTSPTGTINVIDLFAGCGGFTQGFRGLSTTPRRSSSPFRTVGAVELDVAAASTYAANFADEAGGTDHIFSGKENGDITKWDPGQVNADVDVILGGPPCQGFSGLGKEDEDDPRNRLWREYMRVVNALHPKIFVMENVDRFSKSREYTELRQALKNAVERPDGQLRDYHLESMVLNAADYGVPQARRRTIILATRRDLIDKHPEKKPLTHPVATHRKPEKVRSGSLIDVDEIFPPWVPASTVFETTPKNTATTELPERRISPLGTELPGAFKTMDLHIGRNPMALSLARYEAIPPGGNRHDLPRALSTESWWNHHKGSGDVMGRMHWDQPSVTIRTEFFKPEKGRYLHPFENRPITHLEAALLQGFPPDFLWCGSKIQIARQIGNAVPVGLARAIANQVYAYLKATGQVEQPIRRSA</sequence>
<dbReference type="GO" id="GO:0003886">
    <property type="term" value="F:DNA (cytosine-5-)-methyltransferase activity"/>
    <property type="evidence" value="ECO:0007669"/>
    <property type="project" value="UniProtKB-EC"/>
</dbReference>
<keyword evidence="4" id="KW-0680">Restriction system</keyword>
<keyword evidence="1 5" id="KW-0489">Methyltransferase</keyword>
<dbReference type="EC" id="2.1.1.37" evidence="7"/>
<evidence type="ECO:0000256" key="3">
    <source>
        <dbReference type="ARBA" id="ARBA00022691"/>
    </source>
</evidence>
<feature type="active site" evidence="5">
    <location>
        <position position="99"/>
    </location>
</feature>
<dbReference type="NCBIfam" id="TIGR00675">
    <property type="entry name" value="dcm"/>
    <property type="match status" value="1"/>
</dbReference>
<dbReference type="Pfam" id="PF00145">
    <property type="entry name" value="DNA_methylase"/>
    <property type="match status" value="1"/>
</dbReference>
<dbReference type="AlphaFoldDB" id="A0A7K1L2A8"/>
<dbReference type="InterPro" id="IPR029063">
    <property type="entry name" value="SAM-dependent_MTases_sf"/>
</dbReference>
<dbReference type="EMBL" id="WOFH01000006">
    <property type="protein sequence ID" value="MUN38542.1"/>
    <property type="molecule type" value="Genomic_DNA"/>
</dbReference>
<gene>
    <name evidence="8" type="primary">dcm</name>
    <name evidence="8" type="ORF">GNZ18_18285</name>
</gene>
<dbReference type="InterPro" id="IPR031303">
    <property type="entry name" value="C5_meth_CS"/>
</dbReference>
<dbReference type="Gene3D" id="3.90.120.10">
    <property type="entry name" value="DNA Methylase, subunit A, domain 2"/>
    <property type="match status" value="1"/>
</dbReference>
<evidence type="ECO:0000256" key="2">
    <source>
        <dbReference type="ARBA" id="ARBA00022679"/>
    </source>
</evidence>
<dbReference type="RefSeq" id="WP_156217725.1">
    <property type="nucleotide sequence ID" value="NZ_WOFH01000006.1"/>
</dbReference>
<dbReference type="Gene3D" id="3.40.50.150">
    <property type="entry name" value="Vaccinia Virus protein VP39"/>
    <property type="match status" value="1"/>
</dbReference>
<protein>
    <recommendedName>
        <fullName evidence="7">Cytosine-specific methyltransferase</fullName>
        <ecNumber evidence="7">2.1.1.37</ecNumber>
    </recommendedName>
</protein>
<proteinExistence type="inferred from homology"/>
<accession>A0A7K1L2A8</accession>
<comment type="catalytic activity">
    <reaction evidence="7">
        <text>a 2'-deoxycytidine in DNA + S-adenosyl-L-methionine = a 5-methyl-2'-deoxycytidine in DNA + S-adenosyl-L-homocysteine + H(+)</text>
        <dbReference type="Rhea" id="RHEA:13681"/>
        <dbReference type="Rhea" id="RHEA-COMP:11369"/>
        <dbReference type="Rhea" id="RHEA-COMP:11370"/>
        <dbReference type="ChEBI" id="CHEBI:15378"/>
        <dbReference type="ChEBI" id="CHEBI:57856"/>
        <dbReference type="ChEBI" id="CHEBI:59789"/>
        <dbReference type="ChEBI" id="CHEBI:85452"/>
        <dbReference type="ChEBI" id="CHEBI:85454"/>
        <dbReference type="EC" id="2.1.1.37"/>
    </reaction>
</comment>
<keyword evidence="3 5" id="KW-0949">S-adenosyl-L-methionine</keyword>
<dbReference type="PRINTS" id="PR00105">
    <property type="entry name" value="C5METTRFRASE"/>
</dbReference>
<evidence type="ECO:0000313" key="9">
    <source>
        <dbReference type="Proteomes" id="UP000432015"/>
    </source>
</evidence>
<dbReference type="PROSITE" id="PS00094">
    <property type="entry name" value="C5_MTASE_1"/>
    <property type="match status" value="1"/>
</dbReference>
<keyword evidence="9" id="KW-1185">Reference proteome</keyword>